<dbReference type="EMBL" id="QSLJ01000001">
    <property type="protein sequence ID" value="RHF38754.1"/>
    <property type="molecule type" value="Genomic_DNA"/>
</dbReference>
<proteinExistence type="predicted"/>
<dbReference type="InterPro" id="IPR002052">
    <property type="entry name" value="DNA_methylase_N6_adenine_CS"/>
</dbReference>
<dbReference type="SUPFAM" id="SSF53335">
    <property type="entry name" value="S-adenosyl-L-methionine-dependent methyltransferases"/>
    <property type="match status" value="1"/>
</dbReference>
<dbReference type="PANTHER" id="PTHR43542">
    <property type="entry name" value="METHYLTRANSFERASE"/>
    <property type="match status" value="1"/>
</dbReference>
<dbReference type="Gene3D" id="3.40.50.150">
    <property type="entry name" value="Vaccinia Virus protein VP39"/>
    <property type="match status" value="1"/>
</dbReference>
<dbReference type="InterPro" id="IPR004398">
    <property type="entry name" value="RNA_MeTrfase_RsmD"/>
</dbReference>
<dbReference type="PANTHER" id="PTHR43542:SF1">
    <property type="entry name" value="METHYLTRANSFERASE"/>
    <property type="match status" value="1"/>
</dbReference>
<dbReference type="InParanoid" id="A0A414NG81"/>
<accession>A0A414NG81</accession>
<evidence type="ECO:0000256" key="2">
    <source>
        <dbReference type="ARBA" id="ARBA00022679"/>
    </source>
</evidence>
<name>A0A414NG81_9ACTN</name>
<dbReference type="GO" id="GO:0003676">
    <property type="term" value="F:nucleic acid binding"/>
    <property type="evidence" value="ECO:0007669"/>
    <property type="project" value="InterPro"/>
</dbReference>
<dbReference type="FunCoup" id="A0A414NG81">
    <property type="interactions" value="157"/>
</dbReference>
<evidence type="ECO:0000313" key="3">
    <source>
        <dbReference type="EMBL" id="RHF38754.1"/>
    </source>
</evidence>
<dbReference type="NCBIfam" id="TIGR00095">
    <property type="entry name" value="16S rRNA (guanine(966)-N(2))-methyltransferase RsmD"/>
    <property type="match status" value="1"/>
</dbReference>
<comment type="caution">
    <text evidence="3">The sequence shown here is derived from an EMBL/GenBank/DDBJ whole genome shotgun (WGS) entry which is preliminary data.</text>
</comment>
<dbReference type="EC" id="2.1.1.171" evidence="3"/>
<keyword evidence="4" id="KW-1185">Reference proteome</keyword>
<dbReference type="PROSITE" id="PS00092">
    <property type="entry name" value="N6_MTASE"/>
    <property type="match status" value="1"/>
</dbReference>
<protein>
    <submittedName>
        <fullName evidence="3">16S rRNA (Guanine(966)-N(2))-methyltransferase RsmD</fullName>
        <ecNumber evidence="3">2.1.1.171</ecNumber>
    </submittedName>
</protein>
<gene>
    <name evidence="3" type="primary">rsmD</name>
    <name evidence="3" type="ORF">DW682_03465</name>
</gene>
<dbReference type="AlphaFoldDB" id="A0A414NG81"/>
<dbReference type="PIRSF" id="PIRSF004553">
    <property type="entry name" value="CHP00095"/>
    <property type="match status" value="1"/>
</dbReference>
<keyword evidence="2 3" id="KW-0808">Transferase</keyword>
<keyword evidence="1 3" id="KW-0489">Methyltransferase</keyword>
<dbReference type="Pfam" id="PF03602">
    <property type="entry name" value="Cons_hypoth95"/>
    <property type="match status" value="1"/>
</dbReference>
<dbReference type="GO" id="GO:0052913">
    <property type="term" value="F:16S rRNA (guanine(966)-N(2))-methyltransferase activity"/>
    <property type="evidence" value="ECO:0007669"/>
    <property type="project" value="UniProtKB-EC"/>
</dbReference>
<sequence>MRIVGGEWRGRLIDSPKGRDVSRPTTDRVREAIASMLESALPEGIEGSHVLDAFAGSGALGLEVLSRGAEHAVFFDLDRSAAALVKRNLAKLSCAPARFQVICGDVIASARRGRVPGGPFGAVLIDPPYALGSQPAIDLVVALREHGLLADGAVVMFERTSSTPTLSIDGFEAVKEKRYGQTCIDLLRME</sequence>
<dbReference type="Proteomes" id="UP000283983">
    <property type="component" value="Unassembled WGS sequence"/>
</dbReference>
<organism evidence="3 4">
    <name type="scientific">Collinsella intestinalis</name>
    <dbReference type="NCBI Taxonomy" id="147207"/>
    <lineage>
        <taxon>Bacteria</taxon>
        <taxon>Bacillati</taxon>
        <taxon>Actinomycetota</taxon>
        <taxon>Coriobacteriia</taxon>
        <taxon>Coriobacteriales</taxon>
        <taxon>Coriobacteriaceae</taxon>
        <taxon>Collinsella</taxon>
    </lineage>
</organism>
<evidence type="ECO:0000256" key="1">
    <source>
        <dbReference type="ARBA" id="ARBA00022603"/>
    </source>
</evidence>
<dbReference type="CDD" id="cd02440">
    <property type="entry name" value="AdoMet_MTases"/>
    <property type="match status" value="1"/>
</dbReference>
<dbReference type="InterPro" id="IPR029063">
    <property type="entry name" value="SAM-dependent_MTases_sf"/>
</dbReference>
<reference evidence="3 4" key="1">
    <citation type="submission" date="2018-08" db="EMBL/GenBank/DDBJ databases">
        <title>A genome reference for cultivated species of the human gut microbiota.</title>
        <authorList>
            <person name="Zou Y."/>
            <person name="Xue W."/>
            <person name="Luo G."/>
        </authorList>
    </citation>
    <scope>NUCLEOTIDE SEQUENCE [LARGE SCALE GENOMIC DNA]</scope>
    <source>
        <strain evidence="3 4">AM25-33</strain>
    </source>
</reference>
<dbReference type="RefSeq" id="WP_118103146.1">
    <property type="nucleotide sequence ID" value="NZ_CABJEU010000001.1"/>
</dbReference>
<evidence type="ECO:0000313" key="4">
    <source>
        <dbReference type="Proteomes" id="UP000283983"/>
    </source>
</evidence>